<protein>
    <submittedName>
        <fullName evidence="9">GerAB/ArcD/ProY family transporter</fullName>
    </submittedName>
</protein>
<organism evidence="9 10">
    <name type="scientific">Calorimonas adulescens</name>
    <dbReference type="NCBI Taxonomy" id="2606906"/>
    <lineage>
        <taxon>Bacteria</taxon>
        <taxon>Bacillati</taxon>
        <taxon>Bacillota</taxon>
        <taxon>Clostridia</taxon>
        <taxon>Thermoanaerobacterales</taxon>
        <taxon>Thermoanaerobacteraceae</taxon>
        <taxon>Calorimonas</taxon>
    </lineage>
</organism>
<keyword evidence="5 8" id="KW-0812">Transmembrane</keyword>
<evidence type="ECO:0000256" key="6">
    <source>
        <dbReference type="ARBA" id="ARBA00022989"/>
    </source>
</evidence>
<comment type="caution">
    <text evidence="9">The sequence shown here is derived from an EMBL/GenBank/DDBJ whole genome shotgun (WGS) entry which is preliminary data.</text>
</comment>
<dbReference type="GO" id="GO:0016020">
    <property type="term" value="C:membrane"/>
    <property type="evidence" value="ECO:0007669"/>
    <property type="project" value="UniProtKB-SubCell"/>
</dbReference>
<evidence type="ECO:0000313" key="9">
    <source>
        <dbReference type="EMBL" id="TZE82607.1"/>
    </source>
</evidence>
<evidence type="ECO:0000256" key="8">
    <source>
        <dbReference type="SAM" id="Phobius"/>
    </source>
</evidence>
<feature type="transmembrane region" description="Helical" evidence="8">
    <location>
        <begin position="90"/>
        <end position="108"/>
    </location>
</feature>
<reference evidence="9 10" key="1">
    <citation type="submission" date="2019-08" db="EMBL/GenBank/DDBJ databases">
        <title>Calorimonas adulescens gen. nov., sp. nov., an anaerobic thermophilic bacterium from Sakhalin hot spring.</title>
        <authorList>
            <person name="Khomyakova M.A."/>
            <person name="Merkel A.Y."/>
            <person name="Novikov A."/>
            <person name="Bonch-Osmolovskaya E.A."/>
            <person name="Slobodkin A.I."/>
        </authorList>
    </citation>
    <scope>NUCLEOTIDE SEQUENCE [LARGE SCALE GENOMIC DNA]</scope>
    <source>
        <strain evidence="9 10">A05MB</strain>
    </source>
</reference>
<feature type="transmembrane region" description="Helical" evidence="8">
    <location>
        <begin position="339"/>
        <end position="362"/>
    </location>
</feature>
<evidence type="ECO:0000313" key="10">
    <source>
        <dbReference type="Proteomes" id="UP000322976"/>
    </source>
</evidence>
<evidence type="ECO:0000256" key="2">
    <source>
        <dbReference type="ARBA" id="ARBA00007998"/>
    </source>
</evidence>
<feature type="transmembrane region" description="Helical" evidence="8">
    <location>
        <begin position="12"/>
        <end position="32"/>
    </location>
</feature>
<keyword evidence="4" id="KW-0309">Germination</keyword>
<dbReference type="Gene3D" id="1.20.1740.10">
    <property type="entry name" value="Amino acid/polyamine transporter I"/>
    <property type="match status" value="1"/>
</dbReference>
<dbReference type="PANTHER" id="PTHR34975">
    <property type="entry name" value="SPORE GERMINATION PROTEIN A2"/>
    <property type="match status" value="1"/>
</dbReference>
<feature type="transmembrane region" description="Helical" evidence="8">
    <location>
        <begin position="152"/>
        <end position="169"/>
    </location>
</feature>
<comment type="similarity">
    <text evidence="2">Belongs to the amino acid-polyamine-organocation (APC) superfamily. Spore germination protein (SGP) (TC 2.A.3.9) family.</text>
</comment>
<feature type="transmembrane region" description="Helical" evidence="8">
    <location>
        <begin position="120"/>
        <end position="140"/>
    </location>
</feature>
<feature type="transmembrane region" description="Helical" evidence="8">
    <location>
        <begin position="189"/>
        <end position="212"/>
    </location>
</feature>
<keyword evidence="6 8" id="KW-1133">Transmembrane helix</keyword>
<name>A0A5D8QDZ0_9THEO</name>
<gene>
    <name evidence="9" type="ORF">FWJ32_04855</name>
</gene>
<evidence type="ECO:0000256" key="5">
    <source>
        <dbReference type="ARBA" id="ARBA00022692"/>
    </source>
</evidence>
<dbReference type="PANTHER" id="PTHR34975:SF2">
    <property type="entry name" value="SPORE GERMINATION PROTEIN A2"/>
    <property type="match status" value="1"/>
</dbReference>
<dbReference type="RefSeq" id="WP_149544847.1">
    <property type="nucleotide sequence ID" value="NZ_VTPS01000005.1"/>
</dbReference>
<dbReference type="AlphaFoldDB" id="A0A5D8QDZ0"/>
<evidence type="ECO:0000256" key="3">
    <source>
        <dbReference type="ARBA" id="ARBA00022448"/>
    </source>
</evidence>
<evidence type="ECO:0000256" key="7">
    <source>
        <dbReference type="ARBA" id="ARBA00023136"/>
    </source>
</evidence>
<evidence type="ECO:0000256" key="4">
    <source>
        <dbReference type="ARBA" id="ARBA00022544"/>
    </source>
</evidence>
<comment type="subcellular location">
    <subcellularLocation>
        <location evidence="1">Membrane</location>
        <topology evidence="1">Multi-pass membrane protein</topology>
    </subcellularLocation>
</comment>
<keyword evidence="10" id="KW-1185">Reference proteome</keyword>
<evidence type="ECO:0000256" key="1">
    <source>
        <dbReference type="ARBA" id="ARBA00004141"/>
    </source>
</evidence>
<dbReference type="NCBIfam" id="TIGR00912">
    <property type="entry name" value="2A0309"/>
    <property type="match status" value="1"/>
</dbReference>
<feature type="transmembrane region" description="Helical" evidence="8">
    <location>
        <begin position="44"/>
        <end position="64"/>
    </location>
</feature>
<proteinExistence type="inferred from homology"/>
<feature type="transmembrane region" description="Helical" evidence="8">
    <location>
        <begin position="274"/>
        <end position="296"/>
    </location>
</feature>
<keyword evidence="7 8" id="KW-0472">Membrane</keyword>
<feature type="transmembrane region" description="Helical" evidence="8">
    <location>
        <begin position="224"/>
        <end position="242"/>
    </location>
</feature>
<sequence length="369" mass="41433">MDKTGDTKRVSLSPRGFMWLMINTLVSLSVFLNPSPTVEVSRQYAWISVLIGTLQALMVGYIVMKLGLRYPDKTVVEYSQEIVGKFAGKVVGLVFILTYLSIVVIVLREFTLPFQSFVTVNVPLIVILILTMVLILYAVLKGLKTIGICSDVVMLFLVIFILLLFIMPVKNINTLNIKPIIPHDIGMAVRGSFISASFLAEDIIALMIIPYVSDNKKLMKYNQTAILVSGICLSLVVAMEIMTMSCERVDSTIFSTFMLLREAQLSQSMERLEAIAIAMWTGLVFIKLSIYFFITVDGLRQWLGLKDYKVIAYVLSPIVIFLAMLPENISEVLVFPSRIWTPIVYPVVLFGLPLLLLIISIIKESVVRR</sequence>
<dbReference type="GO" id="GO:0009847">
    <property type="term" value="P:spore germination"/>
    <property type="evidence" value="ECO:0007669"/>
    <property type="project" value="InterPro"/>
</dbReference>
<accession>A0A5D8QDZ0</accession>
<keyword evidence="3" id="KW-0813">Transport</keyword>
<feature type="transmembrane region" description="Helical" evidence="8">
    <location>
        <begin position="308"/>
        <end position="327"/>
    </location>
</feature>
<dbReference type="InterPro" id="IPR004761">
    <property type="entry name" value="Spore_GerAB"/>
</dbReference>
<dbReference type="EMBL" id="VTPS01000005">
    <property type="protein sequence ID" value="TZE82607.1"/>
    <property type="molecule type" value="Genomic_DNA"/>
</dbReference>
<dbReference type="Pfam" id="PF03845">
    <property type="entry name" value="Spore_permease"/>
    <property type="match status" value="1"/>
</dbReference>
<dbReference type="Proteomes" id="UP000322976">
    <property type="component" value="Unassembled WGS sequence"/>
</dbReference>